<dbReference type="PROSITE" id="PS00430">
    <property type="entry name" value="TONB_DEPENDENT_REC_1"/>
    <property type="match status" value="1"/>
</dbReference>
<keyword evidence="4" id="KW-1185">Reference proteome</keyword>
<dbReference type="InterPro" id="IPR006120">
    <property type="entry name" value="Resolvase_HTH_dom"/>
</dbReference>
<dbReference type="GO" id="GO:0000150">
    <property type="term" value="F:DNA strand exchange activity"/>
    <property type="evidence" value="ECO:0007669"/>
    <property type="project" value="InterPro"/>
</dbReference>
<sequence>MLTIAEDLHERGIALRILMGTLACNYSPKGEGKFFFTMMVAFAELERDVIVERTRAGLDAAKAQGRTGGRPGVITEDVLTVAEARKAKGESITVIAKALGVSRATLYRHIG</sequence>
<dbReference type="CDD" id="cd00569">
    <property type="entry name" value="HTH_Hin_like"/>
    <property type="match status" value="1"/>
</dbReference>
<evidence type="ECO:0000259" key="2">
    <source>
        <dbReference type="PROSITE" id="PS51736"/>
    </source>
</evidence>
<protein>
    <recommendedName>
        <fullName evidence="2">Resolvase/invertase-type recombinase catalytic domain-containing protein</fullName>
    </recommendedName>
</protein>
<dbReference type="Gene3D" id="3.40.50.1390">
    <property type="entry name" value="Resolvase, N-terminal catalytic domain"/>
    <property type="match status" value="1"/>
</dbReference>
<dbReference type="InterPro" id="IPR010916">
    <property type="entry name" value="TonB_box_CS"/>
</dbReference>
<reference evidence="3" key="1">
    <citation type="journal article" date="2014" name="Int. J. Syst. Evol. Microbiol.">
        <title>Complete genome sequence of Corynebacterium casei LMG S-19264T (=DSM 44701T), isolated from a smear-ripened cheese.</title>
        <authorList>
            <consortium name="US DOE Joint Genome Institute (JGI-PGF)"/>
            <person name="Walter F."/>
            <person name="Albersmeier A."/>
            <person name="Kalinowski J."/>
            <person name="Ruckert C."/>
        </authorList>
    </citation>
    <scope>NUCLEOTIDE SEQUENCE</scope>
    <source>
        <strain evidence="3">JCM 5069</strain>
    </source>
</reference>
<dbReference type="InterPro" id="IPR006119">
    <property type="entry name" value="Resolv_N"/>
</dbReference>
<comment type="caution">
    <text evidence="3">The sequence shown here is derived from an EMBL/GenBank/DDBJ whole genome shotgun (WGS) entry which is preliminary data.</text>
</comment>
<dbReference type="SUPFAM" id="SSF46689">
    <property type="entry name" value="Homeodomain-like"/>
    <property type="match status" value="1"/>
</dbReference>
<comment type="similarity">
    <text evidence="1">Belongs to the site-specific recombinase resolvase family.</text>
</comment>
<dbReference type="SUPFAM" id="SSF53041">
    <property type="entry name" value="Resolvase-like"/>
    <property type="match status" value="1"/>
</dbReference>
<dbReference type="InterPro" id="IPR036162">
    <property type="entry name" value="Resolvase-like_N_sf"/>
</dbReference>
<dbReference type="Gene3D" id="1.10.10.60">
    <property type="entry name" value="Homeodomain-like"/>
    <property type="match status" value="1"/>
</dbReference>
<dbReference type="RefSeq" id="WP_229924263.1">
    <property type="nucleotide sequence ID" value="NZ_BNCD01000001.1"/>
</dbReference>
<feature type="domain" description="Resolvase/invertase-type recombinase catalytic" evidence="2">
    <location>
        <begin position="1"/>
        <end position="65"/>
    </location>
</feature>
<dbReference type="Proteomes" id="UP000603708">
    <property type="component" value="Unassembled WGS sequence"/>
</dbReference>
<organism evidence="3 4">
    <name type="scientific">Streptomyces sulfonofaciens</name>
    <dbReference type="NCBI Taxonomy" id="68272"/>
    <lineage>
        <taxon>Bacteria</taxon>
        <taxon>Bacillati</taxon>
        <taxon>Actinomycetota</taxon>
        <taxon>Actinomycetes</taxon>
        <taxon>Kitasatosporales</taxon>
        <taxon>Streptomycetaceae</taxon>
        <taxon>Streptomyces</taxon>
    </lineage>
</organism>
<name>A0A919KQ77_9ACTN</name>
<dbReference type="GO" id="GO:0003677">
    <property type="term" value="F:DNA binding"/>
    <property type="evidence" value="ECO:0007669"/>
    <property type="project" value="InterPro"/>
</dbReference>
<evidence type="ECO:0000313" key="3">
    <source>
        <dbReference type="EMBL" id="GHH69100.1"/>
    </source>
</evidence>
<dbReference type="EMBL" id="BNCD01000001">
    <property type="protein sequence ID" value="GHH69100.1"/>
    <property type="molecule type" value="Genomic_DNA"/>
</dbReference>
<accession>A0A919KQ77</accession>
<reference evidence="3" key="2">
    <citation type="submission" date="2020-09" db="EMBL/GenBank/DDBJ databases">
        <authorList>
            <person name="Sun Q."/>
            <person name="Ohkuma M."/>
        </authorList>
    </citation>
    <scope>NUCLEOTIDE SEQUENCE</scope>
    <source>
        <strain evidence="3">JCM 5069</strain>
    </source>
</reference>
<dbReference type="Pfam" id="PF02796">
    <property type="entry name" value="HTH_7"/>
    <property type="match status" value="1"/>
</dbReference>
<dbReference type="AlphaFoldDB" id="A0A919KQ77"/>
<gene>
    <name evidence="3" type="ORF">GCM10018793_01040</name>
</gene>
<proteinExistence type="inferred from homology"/>
<dbReference type="InterPro" id="IPR009057">
    <property type="entry name" value="Homeodomain-like_sf"/>
</dbReference>
<evidence type="ECO:0000256" key="1">
    <source>
        <dbReference type="ARBA" id="ARBA00009913"/>
    </source>
</evidence>
<dbReference type="Pfam" id="PF00239">
    <property type="entry name" value="Resolvase"/>
    <property type="match status" value="1"/>
</dbReference>
<dbReference type="PROSITE" id="PS51736">
    <property type="entry name" value="RECOMBINASES_3"/>
    <property type="match status" value="1"/>
</dbReference>
<evidence type="ECO:0000313" key="4">
    <source>
        <dbReference type="Proteomes" id="UP000603708"/>
    </source>
</evidence>